<feature type="transmembrane region" description="Helical" evidence="1">
    <location>
        <begin position="36"/>
        <end position="54"/>
    </location>
</feature>
<dbReference type="InterPro" id="IPR036259">
    <property type="entry name" value="MFS_trans_sf"/>
</dbReference>
<feature type="transmembrane region" description="Helical" evidence="1">
    <location>
        <begin position="314"/>
        <end position="338"/>
    </location>
</feature>
<proteinExistence type="predicted"/>
<feature type="transmembrane region" description="Helical" evidence="1">
    <location>
        <begin position="350"/>
        <end position="373"/>
    </location>
</feature>
<dbReference type="PANTHER" id="PTHR23542">
    <property type="match status" value="1"/>
</dbReference>
<keyword evidence="3" id="KW-1185">Reference proteome</keyword>
<feature type="transmembrane region" description="Helical" evidence="1">
    <location>
        <begin position="290"/>
        <end position="308"/>
    </location>
</feature>
<dbReference type="Proteomes" id="UP000320580">
    <property type="component" value="Chromosome"/>
</dbReference>
<keyword evidence="1" id="KW-0812">Transmembrane</keyword>
<dbReference type="OrthoDB" id="9180256at2"/>
<keyword evidence="1" id="KW-0472">Membrane</keyword>
<dbReference type="Pfam" id="PF07690">
    <property type="entry name" value="MFS_1"/>
    <property type="match status" value="1"/>
</dbReference>
<organism evidence="2 3">
    <name type="scientific">Streptomyces qinzhouensis</name>
    <dbReference type="NCBI Taxonomy" id="2599401"/>
    <lineage>
        <taxon>Bacteria</taxon>
        <taxon>Bacillati</taxon>
        <taxon>Actinomycetota</taxon>
        <taxon>Actinomycetes</taxon>
        <taxon>Kitasatosporales</taxon>
        <taxon>Streptomycetaceae</taxon>
        <taxon>Streptomyces</taxon>
    </lineage>
</organism>
<keyword evidence="1" id="KW-1133">Transmembrane helix</keyword>
<protein>
    <submittedName>
        <fullName evidence="2">MFS transporter</fullName>
    </submittedName>
</protein>
<feature type="transmembrane region" description="Helical" evidence="1">
    <location>
        <begin position="223"/>
        <end position="245"/>
    </location>
</feature>
<evidence type="ECO:0000313" key="2">
    <source>
        <dbReference type="EMBL" id="QDY76980.1"/>
    </source>
</evidence>
<dbReference type="SUPFAM" id="SSF103473">
    <property type="entry name" value="MFS general substrate transporter"/>
    <property type="match status" value="1"/>
</dbReference>
<gene>
    <name evidence="2" type="ORF">FQU76_11140</name>
</gene>
<dbReference type="Gene3D" id="1.20.1250.20">
    <property type="entry name" value="MFS general substrate transporter like domains"/>
    <property type="match status" value="1"/>
</dbReference>
<dbReference type="InterPro" id="IPR011701">
    <property type="entry name" value="MFS"/>
</dbReference>
<name>A0A5B8JGU9_9ACTN</name>
<dbReference type="KEGG" id="sqz:FQU76_11140"/>
<dbReference type="GO" id="GO:0022857">
    <property type="term" value="F:transmembrane transporter activity"/>
    <property type="evidence" value="ECO:0007669"/>
    <property type="project" value="InterPro"/>
</dbReference>
<feature type="transmembrane region" description="Helical" evidence="1">
    <location>
        <begin position="379"/>
        <end position="398"/>
    </location>
</feature>
<feature type="transmembrane region" description="Helical" evidence="1">
    <location>
        <begin position="60"/>
        <end position="81"/>
    </location>
</feature>
<dbReference type="RefSeq" id="WP_146480269.1">
    <property type="nucleotide sequence ID" value="NZ_CP042266.1"/>
</dbReference>
<evidence type="ECO:0000313" key="3">
    <source>
        <dbReference type="Proteomes" id="UP000320580"/>
    </source>
</evidence>
<feature type="transmembrane region" description="Helical" evidence="1">
    <location>
        <begin position="257"/>
        <end position="278"/>
    </location>
</feature>
<evidence type="ECO:0000256" key="1">
    <source>
        <dbReference type="SAM" id="Phobius"/>
    </source>
</evidence>
<dbReference type="AlphaFoldDB" id="A0A5B8JGU9"/>
<reference evidence="2 3" key="1">
    <citation type="submission" date="2019-07" db="EMBL/GenBank/DDBJ databases">
        <authorList>
            <person name="Zhu P."/>
        </authorList>
    </citation>
    <scope>NUCLEOTIDE SEQUENCE [LARGE SCALE GENOMIC DNA]</scope>
    <source>
        <strain evidence="2 3">SSL-25</strain>
    </source>
</reference>
<sequence>MLMPMPSPLSAGPRRAAAYARLFETPGTVAFTTGGLIARLPFAMFGVSAVVMIADSRGSYALAGAVTATGLAVTALVAPWTARLVDRRGQARIAVPATALALLGSLALVLCVRFDAPDWALFASYAATATSPNTGAMARARWAYLYRDDPAALHTANSFEQSADELCFMTGPALAALLCSALFPEAGTVAGAVLMAGGMLLFTGQRSTEPPASGRPPGARAPLRAAGMPALLAVFLATGVVFGALEVTTLAYVDGPAAGLLIGLQAGGSCAAGLVYGLRPVTAPGDPRRLAVCLAAMTVLMVLPLLAARSGSTAALAIGLLVAGAATAPTMITGMAAVQRIVPAGSVNEGMTLAVTAILAGIAVGSATAGGLAERAAPGAGYTVPATAALLGLLAALARARRPQ</sequence>
<dbReference type="PANTHER" id="PTHR23542:SF1">
    <property type="entry name" value="MAJOR FACILITATOR SUPERFAMILY (MFS) PROFILE DOMAIN-CONTAINING PROTEIN"/>
    <property type="match status" value="1"/>
</dbReference>
<dbReference type="EMBL" id="CP042266">
    <property type="protein sequence ID" value="QDY76980.1"/>
    <property type="molecule type" value="Genomic_DNA"/>
</dbReference>
<feature type="transmembrane region" description="Helical" evidence="1">
    <location>
        <begin position="93"/>
        <end position="116"/>
    </location>
</feature>
<accession>A0A5B8JGU9</accession>